<dbReference type="InterPro" id="IPR003721">
    <property type="entry name" value="Pantoate_ligase"/>
</dbReference>
<evidence type="ECO:0000256" key="3">
    <source>
        <dbReference type="ARBA" id="ARBA00022598"/>
    </source>
</evidence>
<dbReference type="SUPFAM" id="SSF52374">
    <property type="entry name" value="Nucleotidylyl transferase"/>
    <property type="match status" value="1"/>
</dbReference>
<feature type="binding site" evidence="8">
    <location>
        <position position="165"/>
    </location>
    <ligand>
        <name>(R)-pantoate</name>
        <dbReference type="ChEBI" id="CHEBI:15980"/>
    </ligand>
</feature>
<dbReference type="HAMAP" id="MF_00158">
    <property type="entry name" value="PanC"/>
    <property type="match status" value="1"/>
</dbReference>
<evidence type="ECO:0000256" key="7">
    <source>
        <dbReference type="ARBA" id="ARBA00048258"/>
    </source>
</evidence>
<keyword evidence="8" id="KW-0963">Cytoplasm</keyword>
<feature type="binding site" evidence="8">
    <location>
        <position position="72"/>
    </location>
    <ligand>
        <name>(R)-pantoate</name>
        <dbReference type="ChEBI" id="CHEBI:15980"/>
    </ligand>
</feature>
<accession>A0A0A0DA20</accession>
<dbReference type="PANTHER" id="PTHR21299">
    <property type="entry name" value="CYTIDYLATE KINASE/PANTOATE-BETA-ALANINE LIGASE"/>
    <property type="match status" value="1"/>
</dbReference>
<comment type="catalytic activity">
    <reaction evidence="7 8">
        <text>(R)-pantoate + beta-alanine + ATP = (R)-pantothenate + AMP + diphosphate + H(+)</text>
        <dbReference type="Rhea" id="RHEA:10912"/>
        <dbReference type="ChEBI" id="CHEBI:15378"/>
        <dbReference type="ChEBI" id="CHEBI:15980"/>
        <dbReference type="ChEBI" id="CHEBI:29032"/>
        <dbReference type="ChEBI" id="CHEBI:30616"/>
        <dbReference type="ChEBI" id="CHEBI:33019"/>
        <dbReference type="ChEBI" id="CHEBI:57966"/>
        <dbReference type="ChEBI" id="CHEBI:456215"/>
        <dbReference type="EC" id="6.3.2.1"/>
    </reaction>
</comment>
<evidence type="ECO:0000313" key="10">
    <source>
        <dbReference type="Proteomes" id="UP000029995"/>
    </source>
</evidence>
<evidence type="ECO:0000256" key="6">
    <source>
        <dbReference type="ARBA" id="ARBA00022840"/>
    </source>
</evidence>
<proteinExistence type="inferred from homology"/>
<keyword evidence="6 8" id="KW-0067">ATP-binding</keyword>
<keyword evidence="5 8" id="KW-0547">Nucleotide-binding</keyword>
<comment type="function">
    <text evidence="8">Catalyzes the condensation of pantoate with beta-alanine in an ATP-dependent reaction via a pantoyl-adenylate intermediate.</text>
</comment>
<protein>
    <recommendedName>
        <fullName evidence="8">Pantothenate synthetase</fullName>
        <shortName evidence="8">PS</shortName>
        <ecNumber evidence="8">6.3.2.1</ecNumber>
    </recommendedName>
    <alternativeName>
        <fullName evidence="8">Pantoate--beta-alanine ligase</fullName>
    </alternativeName>
    <alternativeName>
        <fullName evidence="8">Pantoate-activating enzyme</fullName>
    </alternativeName>
</protein>
<gene>
    <name evidence="8" type="primary">panC</name>
    <name evidence="9" type="ORF">P409_13765</name>
</gene>
<evidence type="ECO:0000256" key="5">
    <source>
        <dbReference type="ARBA" id="ARBA00022741"/>
    </source>
</evidence>
<evidence type="ECO:0000313" key="9">
    <source>
        <dbReference type="EMBL" id="KGM33812.1"/>
    </source>
</evidence>
<dbReference type="CDD" id="cd00560">
    <property type="entry name" value="PanC"/>
    <property type="match status" value="1"/>
</dbReference>
<dbReference type="RefSeq" id="WP_034837358.1">
    <property type="nucleotide sequence ID" value="NZ_JANX01000146.1"/>
</dbReference>
<comment type="similarity">
    <text evidence="2 8">Belongs to the pantothenate synthetase family.</text>
</comment>
<dbReference type="Gene3D" id="3.40.50.620">
    <property type="entry name" value="HUPs"/>
    <property type="match status" value="1"/>
</dbReference>
<feature type="active site" description="Proton donor" evidence="8">
    <location>
        <position position="47"/>
    </location>
</feature>
<evidence type="ECO:0000256" key="8">
    <source>
        <dbReference type="HAMAP-Rule" id="MF_00158"/>
    </source>
</evidence>
<organism evidence="9 10">
    <name type="scientific">Inquilinus limosus MP06</name>
    <dbReference type="NCBI Taxonomy" id="1398085"/>
    <lineage>
        <taxon>Bacteria</taxon>
        <taxon>Pseudomonadati</taxon>
        <taxon>Pseudomonadota</taxon>
        <taxon>Alphaproteobacteria</taxon>
        <taxon>Rhodospirillales</taxon>
        <taxon>Rhodospirillaceae</taxon>
        <taxon>Inquilinus</taxon>
    </lineage>
</organism>
<dbReference type="NCBIfam" id="TIGR00018">
    <property type="entry name" value="panC"/>
    <property type="match status" value="1"/>
</dbReference>
<comment type="subunit">
    <text evidence="8">Homodimer.</text>
</comment>
<name>A0A0A0DA20_9PROT</name>
<feature type="binding site" evidence="8">
    <location>
        <begin position="196"/>
        <end position="199"/>
    </location>
    <ligand>
        <name>ATP</name>
        <dbReference type="ChEBI" id="CHEBI:30616"/>
    </ligand>
</feature>
<dbReference type="GO" id="GO:0004592">
    <property type="term" value="F:pantoate-beta-alanine ligase activity"/>
    <property type="evidence" value="ECO:0007669"/>
    <property type="project" value="UniProtKB-UniRule"/>
</dbReference>
<reference evidence="9 10" key="1">
    <citation type="submission" date="2014-01" db="EMBL/GenBank/DDBJ databases">
        <title>Genome sequence determination for a cystic fibrosis isolate, Inquilinus limosus.</title>
        <authorList>
            <person name="Pino M."/>
            <person name="Di Conza J."/>
            <person name="Gutkind G."/>
        </authorList>
    </citation>
    <scope>NUCLEOTIDE SEQUENCE [LARGE SCALE GENOMIC DNA]</scope>
    <source>
        <strain evidence="9 10">MP06</strain>
    </source>
</reference>
<dbReference type="PANTHER" id="PTHR21299:SF1">
    <property type="entry name" value="PANTOATE--BETA-ALANINE LIGASE"/>
    <property type="match status" value="1"/>
</dbReference>
<dbReference type="EMBL" id="JANX01000146">
    <property type="protein sequence ID" value="KGM33812.1"/>
    <property type="molecule type" value="Genomic_DNA"/>
</dbReference>
<evidence type="ECO:0000256" key="4">
    <source>
        <dbReference type="ARBA" id="ARBA00022655"/>
    </source>
</evidence>
<sequence length="283" mass="30160">MTADSNPSSGPVIARSVAELRAAVSGWRRAGDRIGLVPTMGALHEGHLALAAALRQAGMSRVLFSIFVNPTQFAPTEDFSRYPRREAEDLAKLAAIGADLAYLPAVGEIYPDGFAFSVVPSGPIVADLEAAVRPGHFAGVATVVAKLLIQAAPDLAAFGEKDYQQLLVVRRLVRDLDLPCEILPVPTVRDRDGLALSSRNAYLGTPQLAVARRLNRILAEIAADPSRLAAGPDRLRDAGFDAVDYLVLRDAETLAEPAPGRPRRLIAAVRLGATRLLDNLPVP</sequence>
<dbReference type="InterPro" id="IPR014729">
    <property type="entry name" value="Rossmann-like_a/b/a_fold"/>
</dbReference>
<evidence type="ECO:0000256" key="2">
    <source>
        <dbReference type="ARBA" id="ARBA00009256"/>
    </source>
</evidence>
<feature type="binding site" evidence="8">
    <location>
        <position position="188"/>
    </location>
    <ligand>
        <name>ATP</name>
        <dbReference type="ChEBI" id="CHEBI:30616"/>
    </ligand>
</feature>
<feature type="binding site" evidence="8">
    <location>
        <position position="72"/>
    </location>
    <ligand>
        <name>beta-alanine</name>
        <dbReference type="ChEBI" id="CHEBI:57966"/>
    </ligand>
</feature>
<dbReference type="OrthoDB" id="9773087at2"/>
<feature type="binding site" evidence="8">
    <location>
        <begin position="159"/>
        <end position="162"/>
    </location>
    <ligand>
        <name>ATP</name>
        <dbReference type="ChEBI" id="CHEBI:30616"/>
    </ligand>
</feature>
<dbReference type="Gene3D" id="3.30.1300.10">
    <property type="entry name" value="Pantoate-beta-alanine ligase, C-terminal domain"/>
    <property type="match status" value="1"/>
</dbReference>
<dbReference type="GO" id="GO:0005524">
    <property type="term" value="F:ATP binding"/>
    <property type="evidence" value="ECO:0007669"/>
    <property type="project" value="UniProtKB-KW"/>
</dbReference>
<dbReference type="EC" id="6.3.2.1" evidence="8"/>
<comment type="subcellular location">
    <subcellularLocation>
        <location evidence="8">Cytoplasm</location>
    </subcellularLocation>
</comment>
<comment type="pathway">
    <text evidence="1 8">Cofactor biosynthesis; (R)-pantothenate biosynthesis; (R)-pantothenate from (R)-pantoate and beta-alanine: step 1/1.</text>
</comment>
<dbReference type="UniPathway" id="UPA00028">
    <property type="reaction ID" value="UER00005"/>
</dbReference>
<dbReference type="GO" id="GO:0005829">
    <property type="term" value="C:cytosol"/>
    <property type="evidence" value="ECO:0007669"/>
    <property type="project" value="TreeGrafter"/>
</dbReference>
<feature type="binding site" evidence="8">
    <location>
        <begin position="40"/>
        <end position="47"/>
    </location>
    <ligand>
        <name>ATP</name>
        <dbReference type="ChEBI" id="CHEBI:30616"/>
    </ligand>
</feature>
<dbReference type="GO" id="GO:0015940">
    <property type="term" value="P:pantothenate biosynthetic process"/>
    <property type="evidence" value="ECO:0007669"/>
    <property type="project" value="UniProtKB-UniRule"/>
</dbReference>
<dbReference type="AlphaFoldDB" id="A0A0A0DA20"/>
<comment type="miscellaneous">
    <text evidence="8">The reaction proceeds by a bi uni uni bi ping pong mechanism.</text>
</comment>
<keyword evidence="3 8" id="KW-0436">Ligase</keyword>
<keyword evidence="4 8" id="KW-0566">Pantothenate biosynthesis</keyword>
<dbReference type="Pfam" id="PF02569">
    <property type="entry name" value="Pantoate_ligase"/>
    <property type="match status" value="1"/>
</dbReference>
<dbReference type="InterPro" id="IPR042176">
    <property type="entry name" value="Pantoate_ligase_C"/>
</dbReference>
<comment type="caution">
    <text evidence="9">The sequence shown here is derived from an EMBL/GenBank/DDBJ whole genome shotgun (WGS) entry which is preliminary data.</text>
</comment>
<dbReference type="Proteomes" id="UP000029995">
    <property type="component" value="Unassembled WGS sequence"/>
</dbReference>
<evidence type="ECO:0000256" key="1">
    <source>
        <dbReference type="ARBA" id="ARBA00004990"/>
    </source>
</evidence>